<dbReference type="InterPro" id="IPR029058">
    <property type="entry name" value="AB_hydrolase_fold"/>
</dbReference>
<dbReference type="InterPro" id="IPR051218">
    <property type="entry name" value="Sec_MonoDiacylglyc_Lipase"/>
</dbReference>
<comment type="catalytic activity">
    <reaction evidence="3">
        <text>a diacylglycerol + H2O = a monoacylglycerol + a fatty acid + H(+)</text>
        <dbReference type="Rhea" id="RHEA:32731"/>
        <dbReference type="ChEBI" id="CHEBI:15377"/>
        <dbReference type="ChEBI" id="CHEBI:15378"/>
        <dbReference type="ChEBI" id="CHEBI:17408"/>
        <dbReference type="ChEBI" id="CHEBI:18035"/>
        <dbReference type="ChEBI" id="CHEBI:28868"/>
    </reaction>
</comment>
<dbReference type="GO" id="GO:0006629">
    <property type="term" value="P:lipid metabolic process"/>
    <property type="evidence" value="ECO:0007669"/>
    <property type="project" value="InterPro"/>
</dbReference>
<dbReference type="SUPFAM" id="SSF53474">
    <property type="entry name" value="alpha/beta-Hydrolases"/>
    <property type="match status" value="1"/>
</dbReference>
<dbReference type="EMBL" id="ML769524">
    <property type="protein sequence ID" value="KAE9395851.1"/>
    <property type="molecule type" value="Genomic_DNA"/>
</dbReference>
<dbReference type="AlphaFoldDB" id="A0A6A4HD03"/>
<comment type="similarity">
    <text evidence="2">Belongs to the AB hydrolase superfamily. Lipase family. Class 3 subfamily.</text>
</comment>
<gene>
    <name evidence="7" type="ORF">BT96DRAFT_861592</name>
</gene>
<sequence length="304" mass="32050">MHSLLLFTAALSALLGSTSAKPVNLKSRTTTAVSASELASFAPYTQFARAAYCPTDILQTWTCGEACEANSDFEVSLVGGDGDDIQIYFVGYSPSLDSIIVAHEGTDPTQLESDLTDVEFDLAPLSTTLFPGVSSSVEVHSGFQDEHALTAATILAEVKSLMASKGTNNLVMIGHSLGGALAELDTVFFRLNIPSATISGITYGTPRVGNPAWAALVDSSDVNFHRIDNEQDLIPILPGKFLGYLHPAGEIHLLGEGDAVACSGDDDDSDAQCTDQSVPTILEGDIIDHLGPYEGIFIGTIFCT</sequence>
<feature type="signal peptide" evidence="5">
    <location>
        <begin position="1"/>
        <end position="20"/>
    </location>
</feature>
<proteinExistence type="inferred from homology"/>
<keyword evidence="8" id="KW-1185">Reference proteome</keyword>
<accession>A0A6A4HD03</accession>
<keyword evidence="5" id="KW-0732">Signal</keyword>
<dbReference type="InterPro" id="IPR002921">
    <property type="entry name" value="Fungal_lipase-type"/>
</dbReference>
<organism evidence="7 8">
    <name type="scientific">Gymnopus androsaceus JB14</name>
    <dbReference type="NCBI Taxonomy" id="1447944"/>
    <lineage>
        <taxon>Eukaryota</taxon>
        <taxon>Fungi</taxon>
        <taxon>Dikarya</taxon>
        <taxon>Basidiomycota</taxon>
        <taxon>Agaricomycotina</taxon>
        <taxon>Agaricomycetes</taxon>
        <taxon>Agaricomycetidae</taxon>
        <taxon>Agaricales</taxon>
        <taxon>Marasmiineae</taxon>
        <taxon>Omphalotaceae</taxon>
        <taxon>Gymnopus</taxon>
    </lineage>
</organism>
<evidence type="ECO:0000256" key="2">
    <source>
        <dbReference type="ARBA" id="ARBA00043996"/>
    </source>
</evidence>
<evidence type="ECO:0000313" key="7">
    <source>
        <dbReference type="EMBL" id="KAE9395851.1"/>
    </source>
</evidence>
<evidence type="ECO:0000313" key="8">
    <source>
        <dbReference type="Proteomes" id="UP000799118"/>
    </source>
</evidence>
<reference evidence="7" key="1">
    <citation type="journal article" date="2019" name="Environ. Microbiol.">
        <title>Fungal ecological strategies reflected in gene transcription - a case study of two litter decomposers.</title>
        <authorList>
            <person name="Barbi F."/>
            <person name="Kohler A."/>
            <person name="Barry K."/>
            <person name="Baskaran P."/>
            <person name="Daum C."/>
            <person name="Fauchery L."/>
            <person name="Ihrmark K."/>
            <person name="Kuo A."/>
            <person name="LaButti K."/>
            <person name="Lipzen A."/>
            <person name="Morin E."/>
            <person name="Grigoriev I.V."/>
            <person name="Henrissat B."/>
            <person name="Lindahl B."/>
            <person name="Martin F."/>
        </authorList>
    </citation>
    <scope>NUCLEOTIDE SEQUENCE</scope>
    <source>
        <strain evidence="7">JB14</strain>
    </source>
</reference>
<dbReference type="Gene3D" id="3.40.50.1820">
    <property type="entry name" value="alpha/beta hydrolase"/>
    <property type="match status" value="1"/>
</dbReference>
<dbReference type="PANTHER" id="PTHR45856:SF25">
    <property type="entry name" value="FUNGAL LIPASE-LIKE DOMAIN-CONTAINING PROTEIN"/>
    <property type="match status" value="1"/>
</dbReference>
<evidence type="ECO:0000256" key="5">
    <source>
        <dbReference type="SAM" id="SignalP"/>
    </source>
</evidence>
<evidence type="ECO:0000256" key="1">
    <source>
        <dbReference type="ARBA" id="ARBA00023157"/>
    </source>
</evidence>
<dbReference type="OrthoDB" id="426718at2759"/>
<dbReference type="Proteomes" id="UP000799118">
    <property type="component" value="Unassembled WGS sequence"/>
</dbReference>
<keyword evidence="1" id="KW-1015">Disulfide bond</keyword>
<dbReference type="PANTHER" id="PTHR45856">
    <property type="entry name" value="ALPHA/BETA-HYDROLASES SUPERFAMILY PROTEIN"/>
    <property type="match status" value="1"/>
</dbReference>
<evidence type="ECO:0000259" key="6">
    <source>
        <dbReference type="Pfam" id="PF01764"/>
    </source>
</evidence>
<protein>
    <submittedName>
        <fullName evidence="7">Alpha/beta-hydrolase</fullName>
    </submittedName>
</protein>
<evidence type="ECO:0000256" key="4">
    <source>
        <dbReference type="ARBA" id="ARBA00048461"/>
    </source>
</evidence>
<evidence type="ECO:0000256" key="3">
    <source>
        <dbReference type="ARBA" id="ARBA00047591"/>
    </source>
</evidence>
<feature type="chain" id="PRO_5025421714" evidence="5">
    <location>
        <begin position="21"/>
        <end position="304"/>
    </location>
</feature>
<dbReference type="Pfam" id="PF01764">
    <property type="entry name" value="Lipase_3"/>
    <property type="match status" value="1"/>
</dbReference>
<name>A0A6A4HD03_9AGAR</name>
<dbReference type="CDD" id="cd00519">
    <property type="entry name" value="Lipase_3"/>
    <property type="match status" value="1"/>
</dbReference>
<comment type="catalytic activity">
    <reaction evidence="4">
        <text>a monoacylglycerol + H2O = glycerol + a fatty acid + H(+)</text>
        <dbReference type="Rhea" id="RHEA:15245"/>
        <dbReference type="ChEBI" id="CHEBI:15377"/>
        <dbReference type="ChEBI" id="CHEBI:15378"/>
        <dbReference type="ChEBI" id="CHEBI:17408"/>
        <dbReference type="ChEBI" id="CHEBI:17754"/>
        <dbReference type="ChEBI" id="CHEBI:28868"/>
    </reaction>
</comment>
<feature type="domain" description="Fungal lipase-type" evidence="6">
    <location>
        <begin position="101"/>
        <end position="240"/>
    </location>
</feature>